<sequence>MPTAKISQQDMAHILTEHVRLDQRESWERNKGVFNPNWLWVIDSDFTKALMEIADEVCTLGVGANTQHAVDITSWDYYYNFNKKTGYQSIDQELNIKWFKGVVVRGNLDNDTIHVRTMFPKGTLDFA</sequence>
<keyword evidence="2" id="KW-1185">Reference proteome</keyword>
<name>A0ABN0XR79_9ALTE</name>
<dbReference type="EMBL" id="BAAAEI010000023">
    <property type="protein sequence ID" value="GAA0370741.1"/>
    <property type="molecule type" value="Genomic_DNA"/>
</dbReference>
<reference evidence="1 2" key="1">
    <citation type="journal article" date="2019" name="Int. J. Syst. Evol. Microbiol.">
        <title>The Global Catalogue of Microorganisms (GCM) 10K type strain sequencing project: providing services to taxonomists for standard genome sequencing and annotation.</title>
        <authorList>
            <consortium name="The Broad Institute Genomics Platform"/>
            <consortium name="The Broad Institute Genome Sequencing Center for Infectious Disease"/>
            <person name="Wu L."/>
            <person name="Ma J."/>
        </authorList>
    </citation>
    <scope>NUCLEOTIDE SEQUENCE [LARGE SCALE GENOMIC DNA]</scope>
    <source>
        <strain evidence="1 2">JCM 13378</strain>
    </source>
</reference>
<dbReference type="Proteomes" id="UP001501757">
    <property type="component" value="Unassembled WGS sequence"/>
</dbReference>
<evidence type="ECO:0000313" key="2">
    <source>
        <dbReference type="Proteomes" id="UP001501757"/>
    </source>
</evidence>
<dbReference type="RefSeq" id="WP_343847131.1">
    <property type="nucleotide sequence ID" value="NZ_BAAAEI010000023.1"/>
</dbReference>
<comment type="caution">
    <text evidence="1">The sequence shown here is derived from an EMBL/GenBank/DDBJ whole genome shotgun (WGS) entry which is preliminary data.</text>
</comment>
<gene>
    <name evidence="1" type="ORF">GCM10009092_38810</name>
</gene>
<protein>
    <submittedName>
        <fullName evidence="1">Uncharacterized protein</fullName>
    </submittedName>
</protein>
<evidence type="ECO:0000313" key="1">
    <source>
        <dbReference type="EMBL" id="GAA0370741.1"/>
    </source>
</evidence>
<proteinExistence type="predicted"/>
<accession>A0ABN0XR79</accession>
<organism evidence="1 2">
    <name type="scientific">Bowmanella denitrificans</name>
    <dbReference type="NCBI Taxonomy" id="366582"/>
    <lineage>
        <taxon>Bacteria</taxon>
        <taxon>Pseudomonadati</taxon>
        <taxon>Pseudomonadota</taxon>
        <taxon>Gammaproteobacteria</taxon>
        <taxon>Alteromonadales</taxon>
        <taxon>Alteromonadaceae</taxon>
        <taxon>Bowmanella</taxon>
    </lineage>
</organism>